<comment type="subcellular location">
    <subcellularLocation>
        <location evidence="1">Membrane</location>
        <topology evidence="1">Multi-pass membrane protein</topology>
    </subcellularLocation>
</comment>
<evidence type="ECO:0000256" key="6">
    <source>
        <dbReference type="SAM" id="Phobius"/>
    </source>
</evidence>
<dbReference type="Proteomes" id="UP001165080">
    <property type="component" value="Unassembled WGS sequence"/>
</dbReference>
<evidence type="ECO:0000256" key="3">
    <source>
        <dbReference type="ARBA" id="ARBA00022989"/>
    </source>
</evidence>
<dbReference type="InterPro" id="IPR004299">
    <property type="entry name" value="MBOAT_fam"/>
</dbReference>
<dbReference type="GO" id="GO:0005783">
    <property type="term" value="C:endoplasmic reticulum"/>
    <property type="evidence" value="ECO:0007669"/>
    <property type="project" value="TreeGrafter"/>
</dbReference>
<keyword evidence="3 6" id="KW-1133">Transmembrane helix</keyword>
<feature type="transmembrane region" description="Helical" evidence="6">
    <location>
        <begin position="387"/>
        <end position="406"/>
    </location>
</feature>
<evidence type="ECO:0000313" key="8">
    <source>
        <dbReference type="Proteomes" id="UP001165080"/>
    </source>
</evidence>
<feature type="transmembrane region" description="Helical" evidence="6">
    <location>
        <begin position="524"/>
        <end position="544"/>
    </location>
</feature>
<keyword evidence="2 6" id="KW-0812">Transmembrane</keyword>
<sequence length="619" mass="67092">MRTLGSCSCAGAGAAVPSQCKRRAVEGGNGNRVRQRHSTNFVPRRLSSHTAPPIHTSPPFPAPTLSTVGPSHCHLHLNHHHLNHLHLNHQPQSPIINTWPHCRAATHTSSGPRGPALAVVLHGACALYVISLAGGSYILSRRLAGSRYGLLVVWAYACGTLLLARLTEGLAFAQISPSLASLDRHRGLLRWHIHYNLVVLRLISFAADMHWARRGGGKRLRPAAGTAEGRGGGGDGGSGSGGGGGAGGAAAGGYGGGSGGGPNLSGLEAELRALTESPLPLPYYGLLPFLEYVFYPPLYIAGPIITFNSFAAQRMMVKRRQPLLGLRQVLLYAARAALAWFCLEGLTHALPYNSIAKHRVLDWLAASAANTTSTADQMAGWPTPRPLHYAITGYWVLVFMWLKFLVMWRFFRLVSLADSVVPPENMTRCVCNNYDIEGFWRSWHASYNRWLVRYMYVPLGGSHWRAVNVWLIFTFVALWHDLEWRLLGWAWLMAAAIAPEMLVKALGRSSWLRRWRGSAALRHAAALAAAANILMLMSANLVGFVVGVDGIRPLLAQILGQPRFLGVVLVALFSAVQLMFWKRECEARAAAAAAAAQETTATATTPRPGAAAPTKESEL</sequence>
<proteinExistence type="predicted"/>
<dbReference type="GO" id="GO:0016746">
    <property type="term" value="F:acyltransferase activity"/>
    <property type="evidence" value="ECO:0007669"/>
    <property type="project" value="TreeGrafter"/>
</dbReference>
<dbReference type="InterPro" id="IPR051085">
    <property type="entry name" value="MB_O-acyltransferase"/>
</dbReference>
<organism evidence="7 8">
    <name type="scientific">Pleodorina starrii</name>
    <dbReference type="NCBI Taxonomy" id="330485"/>
    <lineage>
        <taxon>Eukaryota</taxon>
        <taxon>Viridiplantae</taxon>
        <taxon>Chlorophyta</taxon>
        <taxon>core chlorophytes</taxon>
        <taxon>Chlorophyceae</taxon>
        <taxon>CS clade</taxon>
        <taxon>Chlamydomonadales</taxon>
        <taxon>Volvocaceae</taxon>
        <taxon>Pleodorina</taxon>
    </lineage>
</organism>
<dbReference type="Pfam" id="PF03062">
    <property type="entry name" value="MBOAT"/>
    <property type="match status" value="1"/>
</dbReference>
<evidence type="ECO:0000256" key="2">
    <source>
        <dbReference type="ARBA" id="ARBA00022692"/>
    </source>
</evidence>
<feature type="compositionally biased region" description="Gly residues" evidence="5">
    <location>
        <begin position="228"/>
        <end position="242"/>
    </location>
</feature>
<evidence type="ECO:0000256" key="5">
    <source>
        <dbReference type="SAM" id="MobiDB-lite"/>
    </source>
</evidence>
<evidence type="ECO:0000256" key="4">
    <source>
        <dbReference type="ARBA" id="ARBA00023136"/>
    </source>
</evidence>
<reference evidence="7 8" key="1">
    <citation type="journal article" date="2023" name="Commun. Biol.">
        <title>Reorganization of the ancestral sex-determining regions during the evolution of trioecy in Pleodorina starrii.</title>
        <authorList>
            <person name="Takahashi K."/>
            <person name="Suzuki S."/>
            <person name="Kawai-Toyooka H."/>
            <person name="Yamamoto K."/>
            <person name="Hamaji T."/>
            <person name="Ootsuki R."/>
            <person name="Yamaguchi H."/>
            <person name="Kawachi M."/>
            <person name="Higashiyama T."/>
            <person name="Nozaki H."/>
        </authorList>
    </citation>
    <scope>NUCLEOTIDE SEQUENCE [LARGE SCALE GENOMIC DNA]</scope>
    <source>
        <strain evidence="7 8">NIES-4479</strain>
    </source>
</reference>
<keyword evidence="4 6" id="KW-0472">Membrane</keyword>
<feature type="transmembrane region" description="Helical" evidence="6">
    <location>
        <begin position="151"/>
        <end position="173"/>
    </location>
</feature>
<feature type="transmembrane region" description="Helical" evidence="6">
    <location>
        <begin position="324"/>
        <end position="343"/>
    </location>
</feature>
<name>A0A9W6BMN8_9CHLO</name>
<feature type="region of interest" description="Disordered" evidence="5">
    <location>
        <begin position="597"/>
        <end position="619"/>
    </location>
</feature>
<gene>
    <name evidence="7" type="primary">PLESTB001331</name>
    <name evidence="7" type="ORF">PLESTB_000829800</name>
</gene>
<dbReference type="GO" id="GO:0019432">
    <property type="term" value="P:triglyceride biosynthetic process"/>
    <property type="evidence" value="ECO:0007669"/>
    <property type="project" value="UniProtKB-ARBA"/>
</dbReference>
<feature type="region of interest" description="Disordered" evidence="5">
    <location>
        <begin position="216"/>
        <end position="242"/>
    </location>
</feature>
<keyword evidence="8" id="KW-1185">Reference proteome</keyword>
<dbReference type="GO" id="GO:0016020">
    <property type="term" value="C:membrane"/>
    <property type="evidence" value="ECO:0007669"/>
    <property type="project" value="UniProtKB-SubCell"/>
</dbReference>
<feature type="transmembrane region" description="Helical" evidence="6">
    <location>
        <begin position="116"/>
        <end position="139"/>
    </location>
</feature>
<feature type="transmembrane region" description="Helical" evidence="6">
    <location>
        <begin position="564"/>
        <end position="581"/>
    </location>
</feature>
<evidence type="ECO:0000256" key="1">
    <source>
        <dbReference type="ARBA" id="ARBA00004141"/>
    </source>
</evidence>
<comment type="caution">
    <text evidence="7">The sequence shown here is derived from an EMBL/GenBank/DDBJ whole genome shotgun (WGS) entry which is preliminary data.</text>
</comment>
<dbReference type="EMBL" id="BRXU01000009">
    <property type="protein sequence ID" value="GLC54156.1"/>
    <property type="molecule type" value="Genomic_DNA"/>
</dbReference>
<feature type="transmembrane region" description="Helical" evidence="6">
    <location>
        <begin position="463"/>
        <end position="480"/>
    </location>
</feature>
<dbReference type="PANTHER" id="PTHR13285">
    <property type="entry name" value="ACYLTRANSFERASE"/>
    <property type="match status" value="1"/>
</dbReference>
<feature type="transmembrane region" description="Helical" evidence="6">
    <location>
        <begin position="486"/>
        <end position="503"/>
    </location>
</feature>
<accession>A0A9W6BMN8</accession>
<protein>
    <submittedName>
        <fullName evidence="7">Uncharacterized protein</fullName>
    </submittedName>
</protein>
<dbReference type="PANTHER" id="PTHR13285:SF18">
    <property type="entry name" value="PROTEIN-CYSTEINE N-PALMITOYLTRANSFERASE RASP"/>
    <property type="match status" value="1"/>
</dbReference>
<dbReference type="AlphaFoldDB" id="A0A9W6BMN8"/>
<evidence type="ECO:0000313" key="7">
    <source>
        <dbReference type="EMBL" id="GLC54156.1"/>
    </source>
</evidence>